<dbReference type="Proteomes" id="UP000003532">
    <property type="component" value="Unassembled WGS sequence"/>
</dbReference>
<reference evidence="2 3" key="1">
    <citation type="journal article" date="2011" name="BMC Genomics">
        <title>Genome sequencing reveals diversification of virulence factor content and possible host adaptation in distinct subpopulations of Salmonella enterica.</title>
        <authorList>
            <person name="den Bakker H.C."/>
            <person name="Moreno Switt A.I."/>
            <person name="Govoni G."/>
            <person name="Cummings C.A."/>
            <person name="Ranieri M.L."/>
            <person name="Degoricija L."/>
            <person name="Hoelzer K."/>
            <person name="Rodriguez-Rivera L.D."/>
            <person name="Brown S."/>
            <person name="Bolchacova E."/>
            <person name="Furtado M.R."/>
            <person name="Wiedmann M."/>
        </authorList>
    </citation>
    <scope>NUCLEOTIDE SEQUENCE [LARGE SCALE GENOMIC DNA]</scope>
    <source>
        <strain evidence="2 3">R8-3668</strain>
    </source>
</reference>
<organism evidence="2 3">
    <name type="scientific">Salmonella enterica subsp. enterica serovar Inverness str. R8-3668</name>
    <dbReference type="NCBI Taxonomy" id="913075"/>
    <lineage>
        <taxon>Bacteria</taxon>
        <taxon>Pseudomonadati</taxon>
        <taxon>Pseudomonadota</taxon>
        <taxon>Gammaproteobacteria</taxon>
        <taxon>Enterobacterales</taxon>
        <taxon>Enterobacteriaceae</taxon>
        <taxon>Salmonella</taxon>
    </lineage>
</organism>
<sequence>MPEHSRKPACELRAGFFVPAGLRAGFFVPAITLFIIANYLPEM</sequence>
<evidence type="ECO:0000256" key="1">
    <source>
        <dbReference type="SAM" id="Phobius"/>
    </source>
</evidence>
<gene>
    <name evidence="2" type="ORF">LTSEINV_2878</name>
</gene>
<comment type="caution">
    <text evidence="2">The sequence shown here is derived from an EMBL/GenBank/DDBJ whole genome shotgun (WGS) entry which is preliminary data.</text>
</comment>
<protein>
    <submittedName>
        <fullName evidence="2">Uncharacterized protein</fullName>
    </submittedName>
</protein>
<dbReference type="PATRIC" id="fig|913075.3.peg.2207"/>
<dbReference type="AlphaFoldDB" id="G5NDY6"/>
<keyword evidence="1" id="KW-0812">Transmembrane</keyword>
<proteinExistence type="predicted"/>
<evidence type="ECO:0000313" key="3">
    <source>
        <dbReference type="Proteomes" id="UP000003532"/>
    </source>
</evidence>
<keyword evidence="1" id="KW-0472">Membrane</keyword>
<keyword evidence="1" id="KW-1133">Transmembrane helix</keyword>
<name>G5NDY6_SALET</name>
<accession>G5NDY6</accession>
<dbReference type="BioCyc" id="SENT913075:G120P-2205-MONOMER"/>
<feature type="transmembrane region" description="Helical" evidence="1">
    <location>
        <begin position="20"/>
        <end position="40"/>
    </location>
</feature>
<evidence type="ECO:0000313" key="2">
    <source>
        <dbReference type="EMBL" id="EHC57061.1"/>
    </source>
</evidence>
<dbReference type="EMBL" id="AFCO01000940">
    <property type="protein sequence ID" value="EHC57061.1"/>
    <property type="molecule type" value="Genomic_DNA"/>
</dbReference>